<comment type="catalytic activity">
    <reaction evidence="22">
        <text>ATP + H2O = ADP + phosphate + H(+)</text>
        <dbReference type="Rhea" id="RHEA:13065"/>
        <dbReference type="ChEBI" id="CHEBI:15377"/>
        <dbReference type="ChEBI" id="CHEBI:15378"/>
        <dbReference type="ChEBI" id="CHEBI:30616"/>
        <dbReference type="ChEBI" id="CHEBI:43474"/>
        <dbReference type="ChEBI" id="CHEBI:456216"/>
    </reaction>
</comment>
<name>A0A6M3YU54_9VIRU</name>
<comment type="subcellular location">
    <subcellularLocation>
        <location evidence="3">Host nucleus</location>
    </subcellularLocation>
</comment>
<evidence type="ECO:0000256" key="7">
    <source>
        <dbReference type="ARBA" id="ARBA00022679"/>
    </source>
</evidence>
<dbReference type="GO" id="GO:0016787">
    <property type="term" value="F:hydrolase activity"/>
    <property type="evidence" value="ECO:0007669"/>
    <property type="project" value="UniProtKB-KW"/>
</dbReference>
<proteinExistence type="inferred from homology"/>
<keyword evidence="11" id="KW-0479">Metal-binding</keyword>
<evidence type="ECO:0000256" key="9">
    <source>
        <dbReference type="ARBA" id="ARBA00022705"/>
    </source>
</evidence>
<dbReference type="Pfam" id="PF00910">
    <property type="entry name" value="RNA_helicase"/>
    <property type="match status" value="1"/>
</dbReference>
<evidence type="ECO:0000256" key="5">
    <source>
        <dbReference type="ARBA" id="ARBA00014531"/>
    </source>
</evidence>
<dbReference type="GO" id="GO:0016779">
    <property type="term" value="F:nucleotidyltransferase activity"/>
    <property type="evidence" value="ECO:0007669"/>
    <property type="project" value="UniProtKB-KW"/>
</dbReference>
<comment type="similarity">
    <text evidence="4">Belongs to the nanoviruses/circoviruses replication-associated protein family.</text>
</comment>
<dbReference type="GO" id="GO:0003724">
    <property type="term" value="F:RNA helicase activity"/>
    <property type="evidence" value="ECO:0007669"/>
    <property type="project" value="InterPro"/>
</dbReference>
<evidence type="ECO:0000256" key="20">
    <source>
        <dbReference type="ARBA" id="ARBA00030754"/>
    </source>
</evidence>
<evidence type="ECO:0000256" key="14">
    <source>
        <dbReference type="ARBA" id="ARBA00022801"/>
    </source>
</evidence>
<evidence type="ECO:0000256" key="8">
    <source>
        <dbReference type="ARBA" id="ARBA00022695"/>
    </source>
</evidence>
<keyword evidence="19" id="KW-0511">Multifunctional enzyme</keyword>
<evidence type="ECO:0000256" key="19">
    <source>
        <dbReference type="ARBA" id="ARBA00023268"/>
    </source>
</evidence>
<evidence type="ECO:0000256" key="17">
    <source>
        <dbReference type="ARBA" id="ARBA00023124"/>
    </source>
</evidence>
<keyword evidence="14" id="KW-0378">Hydrolase</keyword>
<evidence type="ECO:0000256" key="10">
    <source>
        <dbReference type="ARBA" id="ARBA00022722"/>
    </source>
</evidence>
<keyword evidence="13" id="KW-0255">Endonuclease</keyword>
<evidence type="ECO:0000313" key="25">
    <source>
        <dbReference type="EMBL" id="QJI53616.1"/>
    </source>
</evidence>
<keyword evidence="15" id="KW-0347">Helicase</keyword>
<keyword evidence="16" id="KW-0067">ATP-binding</keyword>
<dbReference type="GO" id="GO:0003677">
    <property type="term" value="F:DNA binding"/>
    <property type="evidence" value="ECO:0007669"/>
    <property type="project" value="UniProtKB-KW"/>
</dbReference>
<dbReference type="GO" id="GO:0046872">
    <property type="term" value="F:metal ion binding"/>
    <property type="evidence" value="ECO:0007669"/>
    <property type="project" value="UniProtKB-KW"/>
</dbReference>
<keyword evidence="6" id="KW-1048">Host nucleus</keyword>
<evidence type="ECO:0000256" key="15">
    <source>
        <dbReference type="ARBA" id="ARBA00022806"/>
    </source>
</evidence>
<evidence type="ECO:0000256" key="16">
    <source>
        <dbReference type="ARBA" id="ARBA00022840"/>
    </source>
</evidence>
<dbReference type="GO" id="GO:0006260">
    <property type="term" value="P:DNA replication"/>
    <property type="evidence" value="ECO:0007669"/>
    <property type="project" value="UniProtKB-KW"/>
</dbReference>
<evidence type="ECO:0000259" key="24">
    <source>
        <dbReference type="PROSITE" id="PS52020"/>
    </source>
</evidence>
<keyword evidence="7" id="KW-0808">Transferase</keyword>
<dbReference type="GO" id="GO:0042025">
    <property type="term" value="C:host cell nucleus"/>
    <property type="evidence" value="ECO:0007669"/>
    <property type="project" value="UniProtKB-SubCell"/>
</dbReference>
<dbReference type="GO" id="GO:0004519">
    <property type="term" value="F:endonuclease activity"/>
    <property type="evidence" value="ECO:0007669"/>
    <property type="project" value="UniProtKB-KW"/>
</dbReference>
<evidence type="ECO:0000256" key="12">
    <source>
        <dbReference type="ARBA" id="ARBA00022741"/>
    </source>
</evidence>
<evidence type="ECO:0000256" key="23">
    <source>
        <dbReference type="SAM" id="MobiDB-lite"/>
    </source>
</evidence>
<keyword evidence="12" id="KW-0547">Nucleotide-binding</keyword>
<comment type="cofactor">
    <cofactor evidence="2">
        <name>Mg(2+)</name>
        <dbReference type="ChEBI" id="CHEBI:18420"/>
    </cofactor>
</comment>
<dbReference type="InterPro" id="IPR049912">
    <property type="entry name" value="CRESS_DNA_REP"/>
</dbReference>
<keyword evidence="17" id="KW-0190">Covalent protein-DNA linkage</keyword>
<sequence>MRGSRLTLFFSNNSELSGFNCNVGLDLFQVLLGVRKEQLAFNERSMGKKQASKRKAPRSEAATRPENNSGKRRDNPVKRWCFTLNNYTEQDLEKIKANITIETAEFAIVGKEKGESGTPHLQGFVNLKTKKRLSQIKEMISARAHFEPSKGSDEQNKEYCSKDNDVYLMIGTPSVQGKRSDLLSAVEMLHATSGNLTEVARANPATFIRYGRGLRDYWLTVGSTPRNFKTDVNVLVGPPGCGKSRHAYESTKDTSVYYKPRGEWWDGYTGQEVVIIDDFYGWIKYDELLRICDRYPLKVPVKGSFVEFTSKKIYITSNAHYNEWYKFDNYDPTALMRRVTSYKLWYNDSFIEMKDCTIEQFPIKIPYDF</sequence>
<evidence type="ECO:0000256" key="11">
    <source>
        <dbReference type="ARBA" id="ARBA00022723"/>
    </source>
</evidence>
<evidence type="ECO:0000256" key="21">
    <source>
        <dbReference type="ARBA" id="ARBA00032243"/>
    </source>
</evidence>
<evidence type="ECO:0000256" key="22">
    <source>
        <dbReference type="ARBA" id="ARBA00049360"/>
    </source>
</evidence>
<evidence type="ECO:0000256" key="1">
    <source>
        <dbReference type="ARBA" id="ARBA00001936"/>
    </source>
</evidence>
<keyword evidence="18" id="KW-0238">DNA-binding</keyword>
<comment type="cofactor">
    <cofactor evidence="1">
        <name>Mn(2+)</name>
        <dbReference type="ChEBI" id="CHEBI:29035"/>
    </cofactor>
</comment>
<evidence type="ECO:0000256" key="13">
    <source>
        <dbReference type="ARBA" id="ARBA00022759"/>
    </source>
</evidence>
<accession>A0A6M3YU54</accession>
<evidence type="ECO:0000256" key="18">
    <source>
        <dbReference type="ARBA" id="ARBA00023125"/>
    </source>
</evidence>
<keyword evidence="8" id="KW-0548">Nucleotidyltransferase</keyword>
<evidence type="ECO:0000256" key="4">
    <source>
        <dbReference type="ARBA" id="ARBA00008545"/>
    </source>
</evidence>
<keyword evidence="9" id="KW-0235">DNA replication</keyword>
<dbReference type="Gene3D" id="3.40.1310.20">
    <property type="match status" value="1"/>
</dbReference>
<evidence type="ECO:0000256" key="6">
    <source>
        <dbReference type="ARBA" id="ARBA00022562"/>
    </source>
</evidence>
<dbReference type="Pfam" id="PF02407">
    <property type="entry name" value="Viral_Rep"/>
    <property type="match status" value="1"/>
</dbReference>
<feature type="domain" description="CRESS-DNA virus Rep endonuclease" evidence="24">
    <location>
        <begin position="74"/>
        <end position="173"/>
    </location>
</feature>
<dbReference type="InterPro" id="IPR000605">
    <property type="entry name" value="Helicase_SF3_ssDNA/RNA_vir"/>
</dbReference>
<feature type="region of interest" description="Disordered" evidence="23">
    <location>
        <begin position="43"/>
        <end position="75"/>
    </location>
</feature>
<dbReference type="GO" id="GO:0005524">
    <property type="term" value="F:ATP binding"/>
    <property type="evidence" value="ECO:0007669"/>
    <property type="project" value="UniProtKB-KW"/>
</dbReference>
<dbReference type="Gene3D" id="3.40.50.300">
    <property type="entry name" value="P-loop containing nucleotide triphosphate hydrolases"/>
    <property type="match status" value="1"/>
</dbReference>
<dbReference type="InterPro" id="IPR027417">
    <property type="entry name" value="P-loop_NTPase"/>
</dbReference>
<feature type="compositionally biased region" description="Basic and acidic residues" evidence="23">
    <location>
        <begin position="57"/>
        <end position="75"/>
    </location>
</feature>
<organism evidence="25">
    <name type="scientific">Circoviridae sp</name>
    <dbReference type="NCBI Taxonomy" id="1954248"/>
    <lineage>
        <taxon>Viruses</taxon>
        <taxon>Monodnaviria</taxon>
        <taxon>Shotokuvirae</taxon>
        <taxon>Cressdnaviricota</taxon>
        <taxon>Arfiviricetes</taxon>
        <taxon>Rohanvirales</taxon>
        <taxon>Nenyaviridae</taxon>
        <taxon>Galvornvirus</taxon>
        <taxon>Galvornvirus isengard</taxon>
    </lineage>
</organism>
<keyword evidence="10" id="KW-0540">Nuclease</keyword>
<evidence type="ECO:0000256" key="2">
    <source>
        <dbReference type="ARBA" id="ARBA00001946"/>
    </source>
</evidence>
<reference evidence="25" key="1">
    <citation type="submission" date="2020-01" db="EMBL/GenBank/DDBJ databases">
        <title>Viral genomes from wild and zoo birds in China.</title>
        <authorList>
            <person name="Yao Y."/>
            <person name="Shan T."/>
            <person name="Yang S."/>
            <person name="Zhang W."/>
        </authorList>
    </citation>
    <scope>NUCLEOTIDE SEQUENCE</scope>
    <source>
        <strain evidence="25">Wftcra73cir1</strain>
    </source>
</reference>
<protein>
    <recommendedName>
        <fullName evidence="5">Replication-associated protein</fullName>
    </recommendedName>
    <alternativeName>
        <fullName evidence="20">ATP-dependent helicase Rep</fullName>
    </alternativeName>
    <alternativeName>
        <fullName evidence="21">RepP</fullName>
    </alternativeName>
</protein>
<dbReference type="SUPFAM" id="SSF52540">
    <property type="entry name" value="P-loop containing nucleoside triphosphate hydrolases"/>
    <property type="match status" value="1"/>
</dbReference>
<evidence type="ECO:0000256" key="3">
    <source>
        <dbReference type="ARBA" id="ARBA00004147"/>
    </source>
</evidence>
<dbReference type="EMBL" id="MT138092">
    <property type="protein sequence ID" value="QJI53616.1"/>
    <property type="molecule type" value="Genomic_DNA"/>
</dbReference>
<dbReference type="GO" id="GO:0003723">
    <property type="term" value="F:RNA binding"/>
    <property type="evidence" value="ECO:0007669"/>
    <property type="project" value="InterPro"/>
</dbReference>
<dbReference type="PROSITE" id="PS52020">
    <property type="entry name" value="CRESS_DNA_REP"/>
    <property type="match status" value="1"/>
</dbReference>